<protein>
    <recommendedName>
        <fullName evidence="4">Mitotic checkpoint regulator, MAD2B-interacting-domain-containing protein</fullName>
    </recommendedName>
</protein>
<dbReference type="OrthoDB" id="206969at2759"/>
<proteinExistence type="predicted"/>
<feature type="region of interest" description="Disordered" evidence="1">
    <location>
        <begin position="1"/>
        <end position="118"/>
    </location>
</feature>
<feature type="compositionally biased region" description="Low complexity" evidence="1">
    <location>
        <begin position="135"/>
        <end position="158"/>
    </location>
</feature>
<dbReference type="Pfam" id="PF10253">
    <property type="entry name" value="PRCC"/>
    <property type="match status" value="1"/>
</dbReference>
<feature type="compositionally biased region" description="Polar residues" evidence="1">
    <location>
        <begin position="33"/>
        <end position="49"/>
    </location>
</feature>
<organism evidence="2 3">
    <name type="scientific">Entomortierella chlamydospora</name>
    <dbReference type="NCBI Taxonomy" id="101097"/>
    <lineage>
        <taxon>Eukaryota</taxon>
        <taxon>Fungi</taxon>
        <taxon>Fungi incertae sedis</taxon>
        <taxon>Mucoromycota</taxon>
        <taxon>Mortierellomycotina</taxon>
        <taxon>Mortierellomycetes</taxon>
        <taxon>Mortierellales</taxon>
        <taxon>Mortierellaceae</taxon>
        <taxon>Entomortierella</taxon>
    </lineage>
</organism>
<feature type="compositionally biased region" description="Acidic residues" evidence="1">
    <location>
        <begin position="180"/>
        <end position="194"/>
    </location>
</feature>
<evidence type="ECO:0008006" key="4">
    <source>
        <dbReference type="Google" id="ProtNLM"/>
    </source>
</evidence>
<evidence type="ECO:0000313" key="2">
    <source>
        <dbReference type="EMBL" id="KAG0020204.1"/>
    </source>
</evidence>
<gene>
    <name evidence="2" type="ORF">BGZ80_004604</name>
</gene>
<comment type="caution">
    <text evidence="2">The sequence shown here is derived from an EMBL/GenBank/DDBJ whole genome shotgun (WGS) entry which is preliminary data.</text>
</comment>
<dbReference type="GO" id="GO:0005634">
    <property type="term" value="C:nucleus"/>
    <property type="evidence" value="ECO:0007669"/>
    <property type="project" value="TreeGrafter"/>
</dbReference>
<feature type="compositionally biased region" description="Basic and acidic residues" evidence="1">
    <location>
        <begin position="108"/>
        <end position="117"/>
    </location>
</feature>
<dbReference type="InterPro" id="IPR018800">
    <property type="entry name" value="PRCC"/>
</dbReference>
<dbReference type="EMBL" id="JAAAID010000233">
    <property type="protein sequence ID" value="KAG0020204.1"/>
    <property type="molecule type" value="Genomic_DNA"/>
</dbReference>
<dbReference type="Proteomes" id="UP000703661">
    <property type="component" value="Unassembled WGS sequence"/>
</dbReference>
<keyword evidence="3" id="KW-1185">Reference proteome</keyword>
<accession>A0A9P6T2N9</accession>
<sequence length="423" mass="44748">MNALAAYGSDSEDSGPESTPVSTTPRAQAPGAVSTSKSGGDSKITSLSSMLPPPKSQSSTSGGISNTSATKKASSTPTASISSIPKTSIYHTLPTLGPDSDSEEEESEFRKKAKLAEAAKNAGSGVSALFAMLPAPKSSTSSSSSSASGSGKPASAKPNFMPRTVKKPTPVVKKPIVAAADEEKEDDDDEDEEPVSFFPLGSAVTAVPKSSAAGKTASNSYIPLFFDKKPLTTEEQQAQNQESVDVSITNEQYAYPTNDQYAYNEQYAYATNDQYAYQTSDQYAYQTNDAYAAYGTDAYAHQGYGSQPESASSSTNTMAIDDAGLQKLGMRKAKDVPINIIDVSARDQMRHAQHARLSMAGSGSQAKPVDLGSIEHLKPTTGQKRKHNIMSLAYQAKANQQQLNASWAASRQTKAETQSKYGF</sequence>
<name>A0A9P6T2N9_9FUNG</name>
<dbReference type="AlphaFoldDB" id="A0A9P6T2N9"/>
<dbReference type="PANTHER" id="PTHR13621">
    <property type="entry name" value="PROLINE-RICH PROTEIN PRCC"/>
    <property type="match status" value="1"/>
</dbReference>
<evidence type="ECO:0000313" key="3">
    <source>
        <dbReference type="Proteomes" id="UP000703661"/>
    </source>
</evidence>
<dbReference type="PANTHER" id="PTHR13621:SF2">
    <property type="entry name" value="PROLINE-RICH PROTEIN PRCC"/>
    <property type="match status" value="1"/>
</dbReference>
<feature type="compositionally biased region" description="Low complexity" evidence="1">
    <location>
        <begin position="167"/>
        <end position="177"/>
    </location>
</feature>
<feature type="compositionally biased region" description="Low complexity" evidence="1">
    <location>
        <begin position="67"/>
        <end position="89"/>
    </location>
</feature>
<feature type="compositionally biased region" description="Polar residues" evidence="1">
    <location>
        <begin position="56"/>
        <end position="66"/>
    </location>
</feature>
<evidence type="ECO:0000256" key="1">
    <source>
        <dbReference type="SAM" id="MobiDB-lite"/>
    </source>
</evidence>
<feature type="region of interest" description="Disordered" evidence="1">
    <location>
        <begin position="135"/>
        <end position="196"/>
    </location>
</feature>
<feature type="compositionally biased region" description="Polar residues" evidence="1">
    <location>
        <begin position="16"/>
        <end position="26"/>
    </location>
</feature>
<reference evidence="2" key="1">
    <citation type="journal article" date="2020" name="Fungal Divers.">
        <title>Resolving the Mortierellaceae phylogeny through synthesis of multi-gene phylogenetics and phylogenomics.</title>
        <authorList>
            <person name="Vandepol N."/>
            <person name="Liber J."/>
            <person name="Desiro A."/>
            <person name="Na H."/>
            <person name="Kennedy M."/>
            <person name="Barry K."/>
            <person name="Grigoriev I.V."/>
            <person name="Miller A.N."/>
            <person name="O'Donnell K."/>
            <person name="Stajich J.E."/>
            <person name="Bonito G."/>
        </authorList>
    </citation>
    <scope>NUCLEOTIDE SEQUENCE</scope>
    <source>
        <strain evidence="2">NRRL 2769</strain>
    </source>
</reference>